<dbReference type="SUPFAM" id="SSF46785">
    <property type="entry name" value="Winged helix' DNA-binding domain"/>
    <property type="match status" value="1"/>
</dbReference>
<dbReference type="EMBL" id="JBHLVZ010000092">
    <property type="protein sequence ID" value="MFC0389108.1"/>
    <property type="molecule type" value="Genomic_DNA"/>
</dbReference>
<name>A0ABV6IZR9_9PROT</name>
<comment type="similarity">
    <text evidence="1">Belongs to the LysR transcriptional regulatory family.</text>
</comment>
<evidence type="ECO:0000256" key="3">
    <source>
        <dbReference type="ARBA" id="ARBA00023125"/>
    </source>
</evidence>
<keyword evidence="7" id="KW-1185">Reference proteome</keyword>
<dbReference type="PROSITE" id="PS50931">
    <property type="entry name" value="HTH_LYSR"/>
    <property type="match status" value="1"/>
</dbReference>
<dbReference type="Pfam" id="PF00126">
    <property type="entry name" value="HTH_1"/>
    <property type="match status" value="1"/>
</dbReference>
<keyword evidence="2" id="KW-0805">Transcription regulation</keyword>
<evidence type="ECO:0000313" key="6">
    <source>
        <dbReference type="EMBL" id="MFC0389108.1"/>
    </source>
</evidence>
<dbReference type="InterPro" id="IPR036388">
    <property type="entry name" value="WH-like_DNA-bd_sf"/>
</dbReference>
<gene>
    <name evidence="6" type="ORF">ACFFIC_26685</name>
</gene>
<protein>
    <submittedName>
        <fullName evidence="6">LysR family transcriptional regulator</fullName>
    </submittedName>
</protein>
<reference evidence="6 7" key="1">
    <citation type="submission" date="2024-09" db="EMBL/GenBank/DDBJ databases">
        <authorList>
            <person name="Sun Q."/>
            <person name="Mori K."/>
        </authorList>
    </citation>
    <scope>NUCLEOTIDE SEQUENCE [LARGE SCALE GENOMIC DNA]</scope>
    <source>
        <strain evidence="6 7">CCM 7468</strain>
    </source>
</reference>
<evidence type="ECO:0000256" key="2">
    <source>
        <dbReference type="ARBA" id="ARBA00023015"/>
    </source>
</evidence>
<dbReference type="Gene3D" id="1.10.10.10">
    <property type="entry name" value="Winged helix-like DNA-binding domain superfamily/Winged helix DNA-binding domain"/>
    <property type="match status" value="1"/>
</dbReference>
<feature type="domain" description="HTH lysR-type" evidence="5">
    <location>
        <begin position="2"/>
        <end position="59"/>
    </location>
</feature>
<proteinExistence type="inferred from homology"/>
<comment type="caution">
    <text evidence="6">The sequence shown here is derived from an EMBL/GenBank/DDBJ whole genome shotgun (WGS) entry which is preliminary data.</text>
</comment>
<organism evidence="6 7">
    <name type="scientific">Muricoccus vinaceus</name>
    <dbReference type="NCBI Taxonomy" id="424704"/>
    <lineage>
        <taxon>Bacteria</taxon>
        <taxon>Pseudomonadati</taxon>
        <taxon>Pseudomonadota</taxon>
        <taxon>Alphaproteobacteria</taxon>
        <taxon>Acetobacterales</taxon>
        <taxon>Roseomonadaceae</taxon>
        <taxon>Muricoccus</taxon>
    </lineage>
</organism>
<keyword evidence="3" id="KW-0238">DNA-binding</keyword>
<evidence type="ECO:0000256" key="4">
    <source>
        <dbReference type="ARBA" id="ARBA00023163"/>
    </source>
</evidence>
<dbReference type="PANTHER" id="PTHR30346">
    <property type="entry name" value="TRANSCRIPTIONAL DUAL REGULATOR HCAR-RELATED"/>
    <property type="match status" value="1"/>
</dbReference>
<dbReference type="InterPro" id="IPR000847">
    <property type="entry name" value="LysR_HTH_N"/>
</dbReference>
<evidence type="ECO:0000313" key="7">
    <source>
        <dbReference type="Proteomes" id="UP001589789"/>
    </source>
</evidence>
<dbReference type="Proteomes" id="UP001589789">
    <property type="component" value="Unassembled WGS sequence"/>
</dbReference>
<evidence type="ECO:0000256" key="1">
    <source>
        <dbReference type="ARBA" id="ARBA00009437"/>
    </source>
</evidence>
<sequence>MIELHRLRAFVAVAEEGHITRAAGKLGMQQPPLSRLVQGLEAQLGCRLLRRMPRGVEPTEAGLALLEEARAVLARASRVEDAVRRTARGEAGRLAVGFTSSAALHPFG</sequence>
<dbReference type="PANTHER" id="PTHR30346:SF30">
    <property type="entry name" value="SMALL NEUTRAL PROTEASE REGULATORY PROTEIN"/>
    <property type="match status" value="1"/>
</dbReference>
<dbReference type="InterPro" id="IPR036390">
    <property type="entry name" value="WH_DNA-bd_sf"/>
</dbReference>
<accession>A0ABV6IZR9</accession>
<dbReference type="RefSeq" id="WP_377056172.1">
    <property type="nucleotide sequence ID" value="NZ_JBHLVZ010000092.1"/>
</dbReference>
<keyword evidence="4" id="KW-0804">Transcription</keyword>
<evidence type="ECO:0000259" key="5">
    <source>
        <dbReference type="PROSITE" id="PS50931"/>
    </source>
</evidence>
<dbReference type="PRINTS" id="PR00039">
    <property type="entry name" value="HTHLYSR"/>
</dbReference>